<proteinExistence type="inferred from homology"/>
<evidence type="ECO:0000313" key="4">
    <source>
        <dbReference type="Proteomes" id="UP000707352"/>
    </source>
</evidence>
<feature type="domain" description="Activator of Hsp90 ATPase homologue 1/2-like C-terminal" evidence="2">
    <location>
        <begin position="18"/>
        <end position="152"/>
    </location>
</feature>
<sequence length="158" mass="17349">MTLAKITHGSFTLERVYDAPLSRVFSAYTEAEARHRWLIRSNGWTVHEYRPAEQARSGATESSKFSPPGAETVLTNDTTFLDVQENDRVIIAYSMTVDGAPLSSSLLTTEFHAEGEGRTRLVLTEQGAYLDGNIEGRAEGSKWLLEQLAKELTAAAAA</sequence>
<dbReference type="RefSeq" id="WP_167672356.1">
    <property type="nucleotide sequence ID" value="NZ_JAATJS010000002.1"/>
</dbReference>
<protein>
    <submittedName>
        <fullName evidence="3">Polyketide cyclase</fullName>
    </submittedName>
</protein>
<name>A0ABX0V9G1_9HYPH</name>
<dbReference type="Proteomes" id="UP000707352">
    <property type="component" value="Unassembled WGS sequence"/>
</dbReference>
<dbReference type="InterPro" id="IPR023393">
    <property type="entry name" value="START-like_dom_sf"/>
</dbReference>
<dbReference type="InterPro" id="IPR013538">
    <property type="entry name" value="ASHA1/2-like_C"/>
</dbReference>
<gene>
    <name evidence="3" type="ORF">HB375_07595</name>
</gene>
<comment type="similarity">
    <text evidence="1">Belongs to the AHA1 family.</text>
</comment>
<dbReference type="Gene3D" id="3.30.530.20">
    <property type="match status" value="1"/>
</dbReference>
<comment type="caution">
    <text evidence="3">The sequence shown here is derived from an EMBL/GenBank/DDBJ whole genome shotgun (WGS) entry which is preliminary data.</text>
</comment>
<accession>A0ABX0V9G1</accession>
<evidence type="ECO:0000259" key="2">
    <source>
        <dbReference type="Pfam" id="PF08327"/>
    </source>
</evidence>
<organism evidence="3 4">
    <name type="scientific">Microvirga terricola</name>
    <dbReference type="NCBI Taxonomy" id="2719797"/>
    <lineage>
        <taxon>Bacteria</taxon>
        <taxon>Pseudomonadati</taxon>
        <taxon>Pseudomonadota</taxon>
        <taxon>Alphaproteobacteria</taxon>
        <taxon>Hyphomicrobiales</taxon>
        <taxon>Methylobacteriaceae</taxon>
        <taxon>Microvirga</taxon>
    </lineage>
</organism>
<evidence type="ECO:0000256" key="1">
    <source>
        <dbReference type="ARBA" id="ARBA00006817"/>
    </source>
</evidence>
<reference evidence="3 4" key="1">
    <citation type="submission" date="2020-03" db="EMBL/GenBank/DDBJ databases">
        <title>The genome sequence of Microvirga sp. c23x22.</title>
        <authorList>
            <person name="Zhang X."/>
        </authorList>
    </citation>
    <scope>NUCLEOTIDE SEQUENCE [LARGE SCALE GENOMIC DNA]</scope>
    <source>
        <strain evidence="4">c23x22</strain>
    </source>
</reference>
<dbReference type="EMBL" id="JAATJS010000002">
    <property type="protein sequence ID" value="NIX76480.1"/>
    <property type="molecule type" value="Genomic_DNA"/>
</dbReference>
<evidence type="ECO:0000313" key="3">
    <source>
        <dbReference type="EMBL" id="NIX76480.1"/>
    </source>
</evidence>
<dbReference type="SUPFAM" id="SSF55961">
    <property type="entry name" value="Bet v1-like"/>
    <property type="match status" value="1"/>
</dbReference>
<dbReference type="Pfam" id="PF08327">
    <property type="entry name" value="AHSA1"/>
    <property type="match status" value="1"/>
</dbReference>
<keyword evidence="4" id="KW-1185">Reference proteome</keyword>